<dbReference type="EnsemblPlants" id="PNT72135">
    <property type="protein sequence ID" value="PNT72135"/>
    <property type="gene ID" value="BRADI_2g39985v3"/>
</dbReference>
<evidence type="ECO:0000313" key="3">
    <source>
        <dbReference type="EnsemblPlants" id="PNT72135"/>
    </source>
</evidence>
<sequence>MSIWLAILQGGAVSFVLMRDIIEGVNDRNTLGWSVAEASQLCTPPFLTSLLILSHQSPPWLPSFLPHLVFLSTIFCYEYYIHTAVSYCQSLYI</sequence>
<proteinExistence type="predicted"/>
<organism evidence="2">
    <name type="scientific">Brachypodium distachyon</name>
    <name type="common">Purple false brome</name>
    <name type="synonym">Trachynia distachya</name>
    <dbReference type="NCBI Taxonomy" id="15368"/>
    <lineage>
        <taxon>Eukaryota</taxon>
        <taxon>Viridiplantae</taxon>
        <taxon>Streptophyta</taxon>
        <taxon>Embryophyta</taxon>
        <taxon>Tracheophyta</taxon>
        <taxon>Spermatophyta</taxon>
        <taxon>Magnoliopsida</taxon>
        <taxon>Liliopsida</taxon>
        <taxon>Poales</taxon>
        <taxon>Poaceae</taxon>
        <taxon>BOP clade</taxon>
        <taxon>Pooideae</taxon>
        <taxon>Stipodae</taxon>
        <taxon>Brachypodieae</taxon>
        <taxon>Brachypodium</taxon>
    </lineage>
</organism>
<name>A0A2K2DCX4_BRADI</name>
<dbReference type="Gramene" id="PNT72135">
    <property type="protein sequence ID" value="PNT72135"/>
    <property type="gene ID" value="BRADI_2g39985v3"/>
</dbReference>
<protein>
    <recommendedName>
        <fullName evidence="5">Solute carrier family 40 protein</fullName>
    </recommendedName>
</protein>
<accession>A0A2K2DCX4</accession>
<feature type="signal peptide" evidence="1">
    <location>
        <begin position="1"/>
        <end position="18"/>
    </location>
</feature>
<keyword evidence="1" id="KW-0732">Signal</keyword>
<dbReference type="EMBL" id="CM000881">
    <property type="protein sequence ID" value="PNT72135.1"/>
    <property type="molecule type" value="Genomic_DNA"/>
</dbReference>
<keyword evidence="4" id="KW-1185">Reference proteome</keyword>
<evidence type="ECO:0000313" key="4">
    <source>
        <dbReference type="Proteomes" id="UP000008810"/>
    </source>
</evidence>
<gene>
    <name evidence="2" type="ORF">BRADI_2g39985v3</name>
</gene>
<dbReference type="Proteomes" id="UP000008810">
    <property type="component" value="Chromosome 2"/>
</dbReference>
<feature type="chain" id="PRO_5036319221" description="Solute carrier family 40 protein" evidence="1">
    <location>
        <begin position="19"/>
        <end position="93"/>
    </location>
</feature>
<reference evidence="2" key="2">
    <citation type="submission" date="2017-06" db="EMBL/GenBank/DDBJ databases">
        <title>WGS assembly of Brachypodium distachyon.</title>
        <authorList>
            <consortium name="The International Brachypodium Initiative"/>
            <person name="Lucas S."/>
            <person name="Harmon-Smith M."/>
            <person name="Lail K."/>
            <person name="Tice H."/>
            <person name="Grimwood J."/>
            <person name="Bruce D."/>
            <person name="Barry K."/>
            <person name="Shu S."/>
            <person name="Lindquist E."/>
            <person name="Wang M."/>
            <person name="Pitluck S."/>
            <person name="Vogel J.P."/>
            <person name="Garvin D.F."/>
            <person name="Mockler T.C."/>
            <person name="Schmutz J."/>
            <person name="Rokhsar D."/>
            <person name="Bevan M.W."/>
        </authorList>
    </citation>
    <scope>NUCLEOTIDE SEQUENCE</scope>
    <source>
        <strain evidence="2">Bd21</strain>
    </source>
</reference>
<reference evidence="3" key="3">
    <citation type="submission" date="2018-08" db="UniProtKB">
        <authorList>
            <consortium name="EnsemblPlants"/>
        </authorList>
    </citation>
    <scope>IDENTIFICATION</scope>
    <source>
        <strain evidence="3">cv. Bd21</strain>
    </source>
</reference>
<evidence type="ECO:0000313" key="2">
    <source>
        <dbReference type="EMBL" id="PNT72135.1"/>
    </source>
</evidence>
<dbReference type="AlphaFoldDB" id="A0A2K2DCX4"/>
<dbReference type="InParanoid" id="A0A2K2DCX4"/>
<reference evidence="2 3" key="1">
    <citation type="journal article" date="2010" name="Nature">
        <title>Genome sequencing and analysis of the model grass Brachypodium distachyon.</title>
        <authorList>
            <consortium name="International Brachypodium Initiative"/>
        </authorList>
    </citation>
    <scope>NUCLEOTIDE SEQUENCE [LARGE SCALE GENOMIC DNA]</scope>
    <source>
        <strain evidence="2 3">Bd21</strain>
    </source>
</reference>
<evidence type="ECO:0000256" key="1">
    <source>
        <dbReference type="SAM" id="SignalP"/>
    </source>
</evidence>
<evidence type="ECO:0008006" key="5">
    <source>
        <dbReference type="Google" id="ProtNLM"/>
    </source>
</evidence>